<feature type="domain" description="GIY-YIG catalytic" evidence="1">
    <location>
        <begin position="24"/>
        <end position="171"/>
    </location>
</feature>
<proteinExistence type="predicted"/>
<dbReference type="Pfam" id="PF20815">
    <property type="entry name" value="GIY_YIG_2"/>
    <property type="match status" value="1"/>
</dbReference>
<name>A0AAW4SUW9_9BACE</name>
<evidence type="ECO:0000313" key="2">
    <source>
        <dbReference type="EMBL" id="MCA4702626.1"/>
    </source>
</evidence>
<dbReference type="AlphaFoldDB" id="A0AAW4SUW9"/>
<reference evidence="2" key="1">
    <citation type="submission" date="2023-08" db="EMBL/GenBank/DDBJ databases">
        <title>Mucin Metabolism Genes Underlie the Key Renovations of Bacteroides xylanisolvens Genomes in Captive Great Apes.</title>
        <authorList>
            <person name="Nishida A.H."/>
        </authorList>
    </citation>
    <scope>NUCLEOTIDE SEQUENCE</scope>
    <source>
        <strain evidence="2">P13.H9</strain>
    </source>
</reference>
<evidence type="ECO:0000259" key="1">
    <source>
        <dbReference type="Pfam" id="PF20815"/>
    </source>
</evidence>
<sequence length="296" mass="33708">MNDILFVRFDPLEDSIESVPNLPGNYIVTLRKGISLPDIGITPFFTMFQGMNVIYIGLAGTSLQDRDIKKHFKGNAGSSTLRKSIGCLFGYELIPRDSQFKKNKKTKFSKEDEILLSTWMTHNLLLFYYPNTDYISIEEKLIQKYNPPLNLDKNMNPINKEFRAKLSLLRNVVPCQDSNSIFVANTDSRVKRIGGIGLYVEIWEKMLPFILSAIEKREDSTIIGSDIFENVGKRKRSGYSFRLNISDAEVPIKKGSAVARDLKKVLDASLKFRELAKGHFITISMDKSCRLYVTVV</sequence>
<protein>
    <recommendedName>
        <fullName evidence="1">GIY-YIG catalytic domain-containing protein</fullName>
    </recommendedName>
</protein>
<dbReference type="EMBL" id="JAIWYE010000011">
    <property type="protein sequence ID" value="MCA4702626.1"/>
    <property type="molecule type" value="Genomic_DNA"/>
</dbReference>
<dbReference type="Proteomes" id="UP001198461">
    <property type="component" value="Unassembled WGS sequence"/>
</dbReference>
<dbReference type="InterPro" id="IPR049311">
    <property type="entry name" value="GIY_YIG_cat"/>
</dbReference>
<dbReference type="RefSeq" id="WP_225450529.1">
    <property type="nucleotide sequence ID" value="NZ_JAIWXB010000009.1"/>
</dbReference>
<gene>
    <name evidence="2" type="ORF">LD004_03225</name>
</gene>
<organism evidence="2 3">
    <name type="scientific">Bacteroides xylanisolvens</name>
    <dbReference type="NCBI Taxonomy" id="371601"/>
    <lineage>
        <taxon>Bacteria</taxon>
        <taxon>Pseudomonadati</taxon>
        <taxon>Bacteroidota</taxon>
        <taxon>Bacteroidia</taxon>
        <taxon>Bacteroidales</taxon>
        <taxon>Bacteroidaceae</taxon>
        <taxon>Bacteroides</taxon>
    </lineage>
</organism>
<accession>A0AAW4SUW9</accession>
<comment type="caution">
    <text evidence="2">The sequence shown here is derived from an EMBL/GenBank/DDBJ whole genome shotgun (WGS) entry which is preliminary data.</text>
</comment>
<evidence type="ECO:0000313" key="3">
    <source>
        <dbReference type="Proteomes" id="UP001198461"/>
    </source>
</evidence>